<proteinExistence type="predicted"/>
<comment type="caution">
    <text evidence="2">The sequence shown here is derived from an EMBL/GenBank/DDBJ whole genome shotgun (WGS) entry which is preliminary data.</text>
</comment>
<dbReference type="EMBL" id="BONE01000111">
    <property type="protein sequence ID" value="GIF77953.1"/>
    <property type="molecule type" value="Genomic_DNA"/>
</dbReference>
<sequence>MRVVVASEPARAGEVNEDFFAAVPAGAVLLDGAGTRGAEAICRHGVAWYTYRLGGEIVARLGLDDVALTTLLAEAIAAVADAHRATCDLTDPSSPSSTVAIYRTGGDYLVLGDSVLVLDLPPGPVVVHDRREVDFRVPYQAAYEAAPHGTAEWEEARRVYIAALRANRNQPGGFWLAKDDPRAAAEAIIGTAPVEDLNGVALLSNGASRYVDRFATADWPETLATLSTHGPRDIIRRVRASEQAAGVEPDDATAAYLTDESWPPRPNPA</sequence>
<keyword evidence="3" id="KW-1185">Reference proteome</keyword>
<accession>A0ABQ4D340</accession>
<feature type="region of interest" description="Disordered" evidence="1">
    <location>
        <begin position="241"/>
        <end position="269"/>
    </location>
</feature>
<protein>
    <recommendedName>
        <fullName evidence="4">Protein phosphatase 2C-like protein</fullName>
    </recommendedName>
</protein>
<reference evidence="2 3" key="1">
    <citation type="submission" date="2021-01" db="EMBL/GenBank/DDBJ databases">
        <title>Whole genome shotgun sequence of Asanoa siamensis NBRC 107932.</title>
        <authorList>
            <person name="Komaki H."/>
            <person name="Tamura T."/>
        </authorList>
    </citation>
    <scope>NUCLEOTIDE SEQUENCE [LARGE SCALE GENOMIC DNA]</scope>
    <source>
        <strain evidence="2 3">NBRC 107932</strain>
    </source>
</reference>
<organism evidence="2 3">
    <name type="scientific">Asanoa siamensis</name>
    <dbReference type="NCBI Taxonomy" id="926357"/>
    <lineage>
        <taxon>Bacteria</taxon>
        <taxon>Bacillati</taxon>
        <taxon>Actinomycetota</taxon>
        <taxon>Actinomycetes</taxon>
        <taxon>Micromonosporales</taxon>
        <taxon>Micromonosporaceae</taxon>
        <taxon>Asanoa</taxon>
    </lineage>
</organism>
<dbReference type="Proteomes" id="UP000604117">
    <property type="component" value="Unassembled WGS sequence"/>
</dbReference>
<evidence type="ECO:0000313" key="2">
    <source>
        <dbReference type="EMBL" id="GIF77953.1"/>
    </source>
</evidence>
<dbReference type="RefSeq" id="WP_203718797.1">
    <property type="nucleotide sequence ID" value="NZ_BONE01000111.1"/>
</dbReference>
<gene>
    <name evidence="2" type="ORF">Asi02nite_74710</name>
</gene>
<evidence type="ECO:0000256" key="1">
    <source>
        <dbReference type="SAM" id="MobiDB-lite"/>
    </source>
</evidence>
<name>A0ABQ4D340_9ACTN</name>
<evidence type="ECO:0000313" key="3">
    <source>
        <dbReference type="Proteomes" id="UP000604117"/>
    </source>
</evidence>
<evidence type="ECO:0008006" key="4">
    <source>
        <dbReference type="Google" id="ProtNLM"/>
    </source>
</evidence>